<feature type="non-terminal residue" evidence="2">
    <location>
        <position position="1"/>
    </location>
</feature>
<organism evidence="2 4">
    <name type="scientific">Rotaria magnacalcarata</name>
    <dbReference type="NCBI Taxonomy" id="392030"/>
    <lineage>
        <taxon>Eukaryota</taxon>
        <taxon>Metazoa</taxon>
        <taxon>Spiralia</taxon>
        <taxon>Gnathifera</taxon>
        <taxon>Rotifera</taxon>
        <taxon>Eurotatoria</taxon>
        <taxon>Bdelloidea</taxon>
        <taxon>Philodinida</taxon>
        <taxon>Philodinidae</taxon>
        <taxon>Rotaria</taxon>
    </lineage>
</organism>
<dbReference type="AlphaFoldDB" id="A0A8S2XMT7"/>
<accession>A0A8S2XMT7</accession>
<comment type="caution">
    <text evidence="2">The sequence shown here is derived from an EMBL/GenBank/DDBJ whole genome shotgun (WGS) entry which is preliminary data.</text>
</comment>
<dbReference type="Proteomes" id="UP000681967">
    <property type="component" value="Unassembled WGS sequence"/>
</dbReference>
<proteinExistence type="predicted"/>
<name>A0A8S2XMT7_9BILA</name>
<evidence type="ECO:0000256" key="1">
    <source>
        <dbReference type="SAM" id="SignalP"/>
    </source>
</evidence>
<feature type="signal peptide" evidence="1">
    <location>
        <begin position="1"/>
        <end position="19"/>
    </location>
</feature>
<evidence type="ECO:0000313" key="3">
    <source>
        <dbReference type="EMBL" id="CAF4711405.1"/>
    </source>
</evidence>
<protein>
    <submittedName>
        <fullName evidence="2">Uncharacterized protein</fullName>
    </submittedName>
</protein>
<feature type="non-terminal residue" evidence="2">
    <location>
        <position position="48"/>
    </location>
</feature>
<keyword evidence="1" id="KW-0732">Signal</keyword>
<dbReference type="Proteomes" id="UP000681720">
    <property type="component" value="Unassembled WGS sequence"/>
</dbReference>
<dbReference type="EMBL" id="CAJOBH010077879">
    <property type="protein sequence ID" value="CAF4503166.1"/>
    <property type="molecule type" value="Genomic_DNA"/>
</dbReference>
<sequence>YTALITLVISGGIFLYVRTTKPEVNWGSSVEAHTYRRALDATLKLEGV</sequence>
<gene>
    <name evidence="2" type="ORF">BYL167_LOCUS36108</name>
    <name evidence="3" type="ORF">GIL414_LOCUS43468</name>
</gene>
<evidence type="ECO:0000313" key="4">
    <source>
        <dbReference type="Proteomes" id="UP000681967"/>
    </source>
</evidence>
<reference evidence="2" key="1">
    <citation type="submission" date="2021-02" db="EMBL/GenBank/DDBJ databases">
        <authorList>
            <person name="Nowell W R."/>
        </authorList>
    </citation>
    <scope>NUCLEOTIDE SEQUENCE</scope>
</reference>
<evidence type="ECO:0000313" key="2">
    <source>
        <dbReference type="EMBL" id="CAF4503166.1"/>
    </source>
</evidence>
<feature type="chain" id="PRO_5036273873" evidence="1">
    <location>
        <begin position="20"/>
        <end position="48"/>
    </location>
</feature>
<dbReference type="EMBL" id="CAJOBJ010128683">
    <property type="protein sequence ID" value="CAF4711405.1"/>
    <property type="molecule type" value="Genomic_DNA"/>
</dbReference>